<name>A0A1M4YJJ4_VIBGA</name>
<feature type="transmembrane region" description="Helical" evidence="1">
    <location>
        <begin position="218"/>
        <end position="236"/>
    </location>
</feature>
<keyword evidence="3" id="KW-1185">Reference proteome</keyword>
<dbReference type="EMBL" id="FQUH01000005">
    <property type="protein sequence ID" value="SHF05919.1"/>
    <property type="molecule type" value="Genomic_DNA"/>
</dbReference>
<sequence>MIALSNFMPDFVMLNAFIAVLLPMTAGSQFILTLVLTRGEICPGQRGRIHRILPLLLVLWLLVASQHLYTLLNVALIGYFYSQVKTGKTRQEGPLKILYLANGVAGLTMFFAILTAPNWVAAVTLILSCLLLGAIAAHWLLTVARTRLQAFHRLLPIAGILAAMLLTLCIVPLAANMDPIQLHNVLHSILLSFSLLVVAVIIWSWHLLMAKSADKVQLGISCVVLLTSMTGFHLLYF</sequence>
<organism evidence="2 3">
    <name type="scientific">Vibrio gazogenes DSM 21264 = NBRC 103151</name>
    <dbReference type="NCBI Taxonomy" id="1123492"/>
    <lineage>
        <taxon>Bacteria</taxon>
        <taxon>Pseudomonadati</taxon>
        <taxon>Pseudomonadota</taxon>
        <taxon>Gammaproteobacteria</taxon>
        <taxon>Vibrionales</taxon>
        <taxon>Vibrionaceae</taxon>
        <taxon>Vibrio</taxon>
    </lineage>
</organism>
<reference evidence="3" key="1">
    <citation type="submission" date="2016-11" db="EMBL/GenBank/DDBJ databases">
        <authorList>
            <person name="Varghese N."/>
            <person name="Submissions S."/>
        </authorList>
    </citation>
    <scope>NUCLEOTIDE SEQUENCE [LARGE SCALE GENOMIC DNA]</scope>
    <source>
        <strain evidence="3">DSM 21264</strain>
    </source>
</reference>
<evidence type="ECO:0000313" key="2">
    <source>
        <dbReference type="EMBL" id="SHF05919.1"/>
    </source>
</evidence>
<accession>A0A1M4YJJ4</accession>
<evidence type="ECO:0000256" key="1">
    <source>
        <dbReference type="SAM" id="Phobius"/>
    </source>
</evidence>
<protein>
    <submittedName>
        <fullName evidence="2">Uncharacterized protein</fullName>
    </submittedName>
</protein>
<feature type="transmembrane region" description="Helical" evidence="1">
    <location>
        <begin position="185"/>
        <end position="206"/>
    </location>
</feature>
<keyword evidence="1" id="KW-1133">Transmembrane helix</keyword>
<keyword evidence="1" id="KW-0812">Transmembrane</keyword>
<dbReference type="Proteomes" id="UP000184159">
    <property type="component" value="Unassembled WGS sequence"/>
</dbReference>
<proteinExistence type="predicted"/>
<feature type="transmembrane region" description="Helical" evidence="1">
    <location>
        <begin position="12"/>
        <end position="32"/>
    </location>
</feature>
<feature type="transmembrane region" description="Helical" evidence="1">
    <location>
        <begin position="93"/>
        <end position="113"/>
    </location>
</feature>
<feature type="transmembrane region" description="Helical" evidence="1">
    <location>
        <begin position="154"/>
        <end position="173"/>
    </location>
</feature>
<gene>
    <name evidence="2" type="ORF">SAMN02745781_01343</name>
</gene>
<dbReference type="AlphaFoldDB" id="A0A1M4YJJ4"/>
<keyword evidence="1" id="KW-0472">Membrane</keyword>
<feature type="transmembrane region" description="Helical" evidence="1">
    <location>
        <begin position="119"/>
        <end position="142"/>
    </location>
</feature>
<evidence type="ECO:0000313" key="3">
    <source>
        <dbReference type="Proteomes" id="UP000184159"/>
    </source>
</evidence>
<feature type="transmembrane region" description="Helical" evidence="1">
    <location>
        <begin position="52"/>
        <end position="81"/>
    </location>
</feature>